<evidence type="ECO:0000256" key="2">
    <source>
        <dbReference type="SAM" id="MobiDB-lite"/>
    </source>
</evidence>
<name>A0A6C0EVR6_9ZZZZ</name>
<dbReference type="GO" id="GO:0006281">
    <property type="term" value="P:DNA repair"/>
    <property type="evidence" value="ECO:0007669"/>
    <property type="project" value="InterPro"/>
</dbReference>
<accession>A0A6C0EVR6</accession>
<dbReference type="GO" id="GO:0006310">
    <property type="term" value="P:DNA recombination"/>
    <property type="evidence" value="ECO:0007669"/>
    <property type="project" value="InterPro"/>
</dbReference>
<dbReference type="EMBL" id="MN738959">
    <property type="protein sequence ID" value="QHT33187.1"/>
    <property type="molecule type" value="Genomic_DNA"/>
</dbReference>
<dbReference type="InterPro" id="IPR006932">
    <property type="entry name" value="HJ-resolvase_A22"/>
</dbReference>
<dbReference type="GO" id="GO:0000287">
    <property type="term" value="F:magnesium ion binding"/>
    <property type="evidence" value="ECO:0007669"/>
    <property type="project" value="InterPro"/>
</dbReference>
<dbReference type="InterPro" id="IPR036397">
    <property type="entry name" value="RNaseH_sf"/>
</dbReference>
<protein>
    <recommendedName>
        <fullName evidence="4">Mitochondrial resolvase Ydc2 catalytic domain-containing protein</fullName>
    </recommendedName>
</protein>
<feature type="region of interest" description="Disordered" evidence="2">
    <location>
        <begin position="350"/>
        <end position="369"/>
    </location>
</feature>
<dbReference type="GO" id="GO:0000400">
    <property type="term" value="F:four-way junction DNA binding"/>
    <property type="evidence" value="ECO:0007669"/>
    <property type="project" value="InterPro"/>
</dbReference>
<organism evidence="3">
    <name type="scientific">viral metagenome</name>
    <dbReference type="NCBI Taxonomy" id="1070528"/>
    <lineage>
        <taxon>unclassified sequences</taxon>
        <taxon>metagenomes</taxon>
        <taxon>organismal metagenomes</taxon>
    </lineage>
</organism>
<keyword evidence="1" id="KW-0378">Hydrolase</keyword>
<dbReference type="InterPro" id="IPR012337">
    <property type="entry name" value="RNaseH-like_sf"/>
</dbReference>
<evidence type="ECO:0008006" key="4">
    <source>
        <dbReference type="Google" id="ProtNLM"/>
    </source>
</evidence>
<evidence type="ECO:0000313" key="3">
    <source>
        <dbReference type="EMBL" id="QHT33187.1"/>
    </source>
</evidence>
<sequence>MTRVLSFDVGMKNLAYCLFQVGDNCDDYKVLKWDVINLCTPIVRKCNNGDLVGVQSCINDAKYCKAKKTIGLDVDVDVDVENENENENEIINIEYYCKKHAKKSKLKIPTSDLDIKKIRKSKLVDIQAIIDKYQIKGVCIPGQPQSQSQSQPRQKISKDKMIDMIQFELDNNYLDNIENVRATDMDLVTLGKNMMIELDKIVIPYNEHPSIMGGLANTSSLDDKYNIDIVIIENQISTIASRMKTLQGMIAQYFIMKHTPHIEFISAANKLKMFMTKKKTTYTERKIESVEVTKELLETLPQLNEYRGYLDKNKKKDDLADCFLQGVYYLTLKNMITIKYEADANTDANTDANADANTDANAQADTLTE</sequence>
<dbReference type="AlphaFoldDB" id="A0A6C0EVR6"/>
<evidence type="ECO:0000256" key="1">
    <source>
        <dbReference type="ARBA" id="ARBA00022801"/>
    </source>
</evidence>
<dbReference type="Pfam" id="PF04848">
    <property type="entry name" value="Pox_A22"/>
    <property type="match status" value="1"/>
</dbReference>
<dbReference type="GO" id="GO:0016788">
    <property type="term" value="F:hydrolase activity, acting on ester bonds"/>
    <property type="evidence" value="ECO:0007669"/>
    <property type="project" value="InterPro"/>
</dbReference>
<reference evidence="3" key="1">
    <citation type="journal article" date="2020" name="Nature">
        <title>Giant virus diversity and host interactions through global metagenomics.</title>
        <authorList>
            <person name="Schulz F."/>
            <person name="Roux S."/>
            <person name="Paez-Espino D."/>
            <person name="Jungbluth S."/>
            <person name="Walsh D.A."/>
            <person name="Denef V.J."/>
            <person name="McMahon K.D."/>
            <person name="Konstantinidis K.T."/>
            <person name="Eloe-Fadrosh E.A."/>
            <person name="Kyrpides N.C."/>
            <person name="Woyke T."/>
        </authorList>
    </citation>
    <scope>NUCLEOTIDE SEQUENCE</scope>
    <source>
        <strain evidence="3">GVMAG-M-3300009161-34</strain>
    </source>
</reference>
<proteinExistence type="predicted"/>
<dbReference type="SUPFAM" id="SSF53098">
    <property type="entry name" value="Ribonuclease H-like"/>
    <property type="match status" value="1"/>
</dbReference>
<dbReference type="Gene3D" id="3.30.420.10">
    <property type="entry name" value="Ribonuclease H-like superfamily/Ribonuclease H"/>
    <property type="match status" value="1"/>
</dbReference>